<protein>
    <submittedName>
        <fullName evidence="1">Uncharacterized protein</fullName>
    </submittedName>
</protein>
<gene>
    <name evidence="1" type="ORF">F5878DRAFT_499673</name>
</gene>
<dbReference type="CDD" id="cd00303">
    <property type="entry name" value="retropepsin_like"/>
    <property type="match status" value="1"/>
</dbReference>
<name>A0AA38NWB0_9AGAR</name>
<dbReference type="Proteomes" id="UP001163846">
    <property type="component" value="Unassembled WGS sequence"/>
</dbReference>
<evidence type="ECO:0000313" key="2">
    <source>
        <dbReference type="Proteomes" id="UP001163846"/>
    </source>
</evidence>
<feature type="non-terminal residue" evidence="1">
    <location>
        <position position="213"/>
    </location>
</feature>
<evidence type="ECO:0000313" key="1">
    <source>
        <dbReference type="EMBL" id="KAJ3831730.1"/>
    </source>
</evidence>
<reference evidence="1" key="1">
    <citation type="submission" date="2022-08" db="EMBL/GenBank/DDBJ databases">
        <authorList>
            <consortium name="DOE Joint Genome Institute"/>
            <person name="Min B."/>
            <person name="Riley R."/>
            <person name="Sierra-Patev S."/>
            <person name="Naranjo-Ortiz M."/>
            <person name="Looney B."/>
            <person name="Konkel Z."/>
            <person name="Slot J.C."/>
            <person name="Sakamoto Y."/>
            <person name="Steenwyk J.L."/>
            <person name="Rokas A."/>
            <person name="Carro J."/>
            <person name="Camarero S."/>
            <person name="Ferreira P."/>
            <person name="Molpeceres G."/>
            <person name="Ruiz-Duenas F.J."/>
            <person name="Serrano A."/>
            <person name="Henrissat B."/>
            <person name="Drula E."/>
            <person name="Hughes K.W."/>
            <person name="Mata J.L."/>
            <person name="Ishikawa N.K."/>
            <person name="Vargas-Isla R."/>
            <person name="Ushijima S."/>
            <person name="Smith C.A."/>
            <person name="Ahrendt S."/>
            <person name="Andreopoulos W."/>
            <person name="He G."/>
            <person name="Labutti K."/>
            <person name="Lipzen A."/>
            <person name="Ng V."/>
            <person name="Sandor L."/>
            <person name="Barry K."/>
            <person name="Martinez A.T."/>
            <person name="Xiao Y."/>
            <person name="Gibbons J.G."/>
            <person name="Terashima K."/>
            <person name="Hibbett D.S."/>
            <person name="Grigoriev I.V."/>
        </authorList>
    </citation>
    <scope>NUCLEOTIDE SEQUENCE</scope>
    <source>
        <strain evidence="1">TFB9207</strain>
    </source>
</reference>
<accession>A0AA38NWB0</accession>
<dbReference type="InterPro" id="IPR021109">
    <property type="entry name" value="Peptidase_aspartic_dom_sf"/>
</dbReference>
<dbReference type="EMBL" id="MU807265">
    <property type="protein sequence ID" value="KAJ3831730.1"/>
    <property type="molecule type" value="Genomic_DNA"/>
</dbReference>
<proteinExistence type="predicted"/>
<dbReference type="Gene3D" id="2.40.70.10">
    <property type="entry name" value="Acid Proteases"/>
    <property type="match status" value="1"/>
</dbReference>
<comment type="caution">
    <text evidence="1">The sequence shown here is derived from an EMBL/GenBank/DDBJ whole genome shotgun (WGS) entry which is preliminary data.</text>
</comment>
<keyword evidence="2" id="KW-1185">Reference proteome</keyword>
<sequence>FVLIDTKLVRSLGLRTFNLPSPRSMTLAMSDGNPQVFTASLPYCKVSLRDPSDLWRSKPVRALILPSLCHPMILGLPFLSHNSLTIDYAKRSVLANNSSFDLLHPKPPVVIPPVPSPSQIKEHQDHLLEDTLLWKKFLMKELKDFVRKYPDRFTSEPVAPFNVVAAVKSRIEQLEFKVKQEKLSNAIKEDFADVFGDIPHLDELPTDITCKVN</sequence>
<organism evidence="1 2">
    <name type="scientific">Lentinula raphanica</name>
    <dbReference type="NCBI Taxonomy" id="153919"/>
    <lineage>
        <taxon>Eukaryota</taxon>
        <taxon>Fungi</taxon>
        <taxon>Dikarya</taxon>
        <taxon>Basidiomycota</taxon>
        <taxon>Agaricomycotina</taxon>
        <taxon>Agaricomycetes</taxon>
        <taxon>Agaricomycetidae</taxon>
        <taxon>Agaricales</taxon>
        <taxon>Marasmiineae</taxon>
        <taxon>Omphalotaceae</taxon>
        <taxon>Lentinula</taxon>
    </lineage>
</organism>
<dbReference type="AlphaFoldDB" id="A0AA38NWB0"/>
<feature type="non-terminal residue" evidence="1">
    <location>
        <position position="1"/>
    </location>
</feature>